<gene>
    <name evidence="1" type="ORF">Pepy6gene092</name>
</gene>
<proteinExistence type="predicted"/>
<dbReference type="EMBL" id="GU580941">
    <property type="protein sequence ID" value="ADD80983.1"/>
    <property type="molecule type" value="Genomic_DNA"/>
</dbReference>
<dbReference type="RefSeq" id="YP_009017706.1">
    <property type="nucleotide sequence ID" value="NC_023735.1"/>
</dbReference>
<dbReference type="Proteomes" id="UP000002347">
    <property type="component" value="Segment"/>
</dbReference>
<protein>
    <submittedName>
        <fullName evidence="1">Gp092</fullName>
    </submittedName>
</protein>
<dbReference type="KEGG" id="vg:18565669"/>
<reference evidence="1 2" key="1">
    <citation type="journal article" date="2011" name="Appl. Environ. Microbiol.">
        <title>Genomic and functional analyses of Rhodococcus equi phages ReqiPepy6, ReqiPoco6, ReqiPine5, and ReqiDocB7.</title>
        <authorList>
            <person name="Summer E.J."/>
            <person name="Liu M."/>
            <person name="Gill J.J."/>
            <person name="Grant M."/>
            <person name="Chan-Cortes T.N."/>
            <person name="Ferguson L."/>
            <person name="Janes C."/>
            <person name="Lange K."/>
            <person name="Bertoli M."/>
            <person name="Moore C."/>
            <person name="Orchard R.C."/>
            <person name="Cohen N."/>
            <person name="Young R."/>
        </authorList>
    </citation>
    <scope>NUCLEOTIDE SEQUENCE [LARGE SCALE GENOMIC DNA]</scope>
</reference>
<sequence length="189" mass="20961">MRSRSISTYQLKANNLMAYTTHGHHIPKSTTSGPFIGAVHRCGGPTKCDKCALEVVHFLSNGGKLVNDVTPRTNIEGLKVEKYQRKTFDVDAVQVTADNLELVASWCGGSIITEQVANEEDALLPAPPKRYVLVPVAKPLNKRQTEAYIGDWVLWADRGFKVYGEKPFSRSFNKSKDIPVELLTTTENV</sequence>
<organism evidence="1 2">
    <name type="scientific">Rhodococcus phage ReqiPepy6</name>
    <dbReference type="NCBI Taxonomy" id="691965"/>
    <lineage>
        <taxon>Viruses</taxon>
        <taxon>Duplodnaviria</taxon>
        <taxon>Heunggongvirae</taxon>
        <taxon>Uroviricota</taxon>
        <taxon>Caudoviricetes</taxon>
        <taxon>Pepyhexavirus</taxon>
        <taxon>Pepyhexavirus pepy6</taxon>
    </lineage>
</organism>
<name>D4P7K3_9CAUD</name>
<dbReference type="GeneID" id="18565669"/>
<dbReference type="OrthoDB" id="21770at10239"/>
<accession>D4P7K3</accession>
<evidence type="ECO:0000313" key="2">
    <source>
        <dbReference type="Proteomes" id="UP000002347"/>
    </source>
</evidence>
<evidence type="ECO:0000313" key="1">
    <source>
        <dbReference type="EMBL" id="ADD80983.1"/>
    </source>
</evidence>
<keyword evidence="2" id="KW-1185">Reference proteome</keyword>